<keyword evidence="7" id="KW-1185">Reference proteome</keyword>
<dbReference type="OrthoDB" id="115048at2"/>
<dbReference type="PANTHER" id="PTHR45138">
    <property type="entry name" value="REGULATORY COMPONENTS OF SENSORY TRANSDUCTION SYSTEM"/>
    <property type="match status" value="1"/>
</dbReference>
<dbReference type="GO" id="GO:1902201">
    <property type="term" value="P:negative regulation of bacterial-type flagellum-dependent cell motility"/>
    <property type="evidence" value="ECO:0007669"/>
    <property type="project" value="TreeGrafter"/>
</dbReference>
<feature type="transmembrane region" description="Helical" evidence="4">
    <location>
        <begin position="63"/>
        <end position="82"/>
    </location>
</feature>
<feature type="region of interest" description="Disordered" evidence="3">
    <location>
        <begin position="371"/>
        <end position="396"/>
    </location>
</feature>
<dbReference type="NCBIfam" id="TIGR00254">
    <property type="entry name" value="GGDEF"/>
    <property type="match status" value="1"/>
</dbReference>
<feature type="transmembrane region" description="Helical" evidence="4">
    <location>
        <begin position="38"/>
        <end position="57"/>
    </location>
</feature>
<dbReference type="InterPro" id="IPR050469">
    <property type="entry name" value="Diguanylate_Cyclase"/>
</dbReference>
<evidence type="ECO:0000313" key="6">
    <source>
        <dbReference type="EMBL" id="SDG02395.1"/>
    </source>
</evidence>
<dbReference type="EMBL" id="LT629690">
    <property type="protein sequence ID" value="SDG02395.1"/>
    <property type="molecule type" value="Genomic_DNA"/>
</dbReference>
<feature type="transmembrane region" description="Helical" evidence="4">
    <location>
        <begin position="94"/>
        <end position="114"/>
    </location>
</feature>
<dbReference type="FunFam" id="3.30.70.270:FF:000001">
    <property type="entry name" value="Diguanylate cyclase domain protein"/>
    <property type="match status" value="1"/>
</dbReference>
<keyword evidence="4" id="KW-1133">Transmembrane helix</keyword>
<accession>A0A1G7QV66</accession>
<evidence type="ECO:0000256" key="4">
    <source>
        <dbReference type="SAM" id="Phobius"/>
    </source>
</evidence>
<organism evidence="6 7">
    <name type="scientific">Terriglobus roseus</name>
    <dbReference type="NCBI Taxonomy" id="392734"/>
    <lineage>
        <taxon>Bacteria</taxon>
        <taxon>Pseudomonadati</taxon>
        <taxon>Acidobacteriota</taxon>
        <taxon>Terriglobia</taxon>
        <taxon>Terriglobales</taxon>
        <taxon>Acidobacteriaceae</taxon>
        <taxon>Terriglobus</taxon>
    </lineage>
</organism>
<dbReference type="PANTHER" id="PTHR45138:SF9">
    <property type="entry name" value="DIGUANYLATE CYCLASE DGCM-RELATED"/>
    <property type="match status" value="1"/>
</dbReference>
<feature type="domain" description="GGDEF" evidence="5">
    <location>
        <begin position="245"/>
        <end position="379"/>
    </location>
</feature>
<dbReference type="RefSeq" id="WP_083346711.1">
    <property type="nucleotide sequence ID" value="NZ_LT629690.1"/>
</dbReference>
<dbReference type="PROSITE" id="PS50887">
    <property type="entry name" value="GGDEF"/>
    <property type="match status" value="1"/>
</dbReference>
<feature type="transmembrane region" description="Helical" evidence="4">
    <location>
        <begin position="183"/>
        <end position="202"/>
    </location>
</feature>
<keyword evidence="4" id="KW-0812">Transmembrane</keyword>
<name>A0A1G7QV66_9BACT</name>
<dbReference type="AlphaFoldDB" id="A0A1G7QV66"/>
<dbReference type="InterPro" id="IPR000160">
    <property type="entry name" value="GGDEF_dom"/>
</dbReference>
<evidence type="ECO:0000256" key="1">
    <source>
        <dbReference type="ARBA" id="ARBA00012528"/>
    </source>
</evidence>
<dbReference type="CDD" id="cd01949">
    <property type="entry name" value="GGDEF"/>
    <property type="match status" value="1"/>
</dbReference>
<dbReference type="Gene3D" id="3.30.70.270">
    <property type="match status" value="1"/>
</dbReference>
<comment type="catalytic activity">
    <reaction evidence="2">
        <text>2 GTP = 3',3'-c-di-GMP + 2 diphosphate</text>
        <dbReference type="Rhea" id="RHEA:24898"/>
        <dbReference type="ChEBI" id="CHEBI:33019"/>
        <dbReference type="ChEBI" id="CHEBI:37565"/>
        <dbReference type="ChEBI" id="CHEBI:58805"/>
        <dbReference type="EC" id="2.7.7.65"/>
    </reaction>
</comment>
<evidence type="ECO:0000259" key="5">
    <source>
        <dbReference type="PROSITE" id="PS50887"/>
    </source>
</evidence>
<evidence type="ECO:0000313" key="7">
    <source>
        <dbReference type="Proteomes" id="UP000182427"/>
    </source>
</evidence>
<feature type="transmembrane region" description="Helical" evidence="4">
    <location>
        <begin position="126"/>
        <end position="142"/>
    </location>
</feature>
<dbReference type="Pfam" id="PF00990">
    <property type="entry name" value="GGDEF"/>
    <property type="match status" value="1"/>
</dbReference>
<dbReference type="SUPFAM" id="SSF55073">
    <property type="entry name" value="Nucleotide cyclase"/>
    <property type="match status" value="1"/>
</dbReference>
<dbReference type="InterPro" id="IPR029787">
    <property type="entry name" value="Nucleotide_cyclase"/>
</dbReference>
<dbReference type="EC" id="2.7.7.65" evidence="1"/>
<dbReference type="GO" id="GO:0043709">
    <property type="term" value="P:cell adhesion involved in single-species biofilm formation"/>
    <property type="evidence" value="ECO:0007669"/>
    <property type="project" value="TreeGrafter"/>
</dbReference>
<dbReference type="Proteomes" id="UP000182427">
    <property type="component" value="Chromosome I"/>
</dbReference>
<proteinExistence type="predicted"/>
<evidence type="ECO:0000256" key="2">
    <source>
        <dbReference type="ARBA" id="ARBA00034247"/>
    </source>
</evidence>
<keyword evidence="4" id="KW-0472">Membrane</keyword>
<dbReference type="InterPro" id="IPR043128">
    <property type="entry name" value="Rev_trsase/Diguanyl_cyclase"/>
</dbReference>
<dbReference type="SMART" id="SM00267">
    <property type="entry name" value="GGDEF"/>
    <property type="match status" value="1"/>
</dbReference>
<feature type="transmembrane region" description="Helical" evidence="4">
    <location>
        <begin position="154"/>
        <end position="177"/>
    </location>
</feature>
<feature type="transmembrane region" description="Helical" evidence="4">
    <location>
        <begin position="6"/>
        <end position="26"/>
    </location>
</feature>
<evidence type="ECO:0000256" key="3">
    <source>
        <dbReference type="SAM" id="MobiDB-lite"/>
    </source>
</evidence>
<dbReference type="GO" id="GO:0052621">
    <property type="term" value="F:diguanylate cyclase activity"/>
    <property type="evidence" value="ECO:0007669"/>
    <property type="project" value="UniProtKB-EC"/>
</dbReference>
<sequence>MDRRTLFTVQAGLLIFLGGVILASSYFQSRNRRDKGSVWFAAAYFCAGLGLGLQAYRGMISDVISILFGNALFLMFGPLANRAIAKTTGQKRDYLVWLLLLNAATVMNYAYYTWWQPNVVLRTVEAVPILAVMYLACIDLLLRNKDEVIRPAVTAIIVCFAMQSLPNFVRVALAWKYQIPDAWFSWSGIITIAGLALSYLWIGNLRMHAELERSAMTDPLTGLFNRRALDVFGARELERIRRRDLPCSALMMDVDKFKQINDGLGHAAGDASLCAVAQTLQKTLRVTDLATRLGGDEFFVLLPDCSEAQATEVVMRLKAAIESLRLKTMSEVVFTITTSIGCITLSGQNATLEELLHGSDVMLYREKQALRSESSADMKPQPVAVPGPRRVQPYNA</sequence>
<dbReference type="GO" id="GO:0005886">
    <property type="term" value="C:plasma membrane"/>
    <property type="evidence" value="ECO:0007669"/>
    <property type="project" value="TreeGrafter"/>
</dbReference>
<protein>
    <recommendedName>
        <fullName evidence="1">diguanylate cyclase</fullName>
        <ecNumber evidence="1">2.7.7.65</ecNumber>
    </recommendedName>
</protein>
<gene>
    <name evidence="6" type="ORF">SAMN05444167_4015</name>
</gene>
<reference evidence="6 7" key="1">
    <citation type="submission" date="2016-10" db="EMBL/GenBank/DDBJ databases">
        <authorList>
            <person name="de Groot N.N."/>
        </authorList>
    </citation>
    <scope>NUCLEOTIDE SEQUENCE [LARGE SCALE GENOMIC DNA]</scope>
    <source>
        <strain evidence="6 7">GAS232</strain>
    </source>
</reference>